<protein>
    <recommendedName>
        <fullName evidence="3">Cysteine-rich receptor-like protein kinase</fullName>
    </recommendedName>
</protein>
<evidence type="ECO:0008006" key="3">
    <source>
        <dbReference type="Google" id="ProtNLM"/>
    </source>
</evidence>
<evidence type="ECO:0000313" key="1">
    <source>
        <dbReference type="EMBL" id="PNX61624.1"/>
    </source>
</evidence>
<dbReference type="AlphaFoldDB" id="A0A2K3K5Q8"/>
<accession>A0A2K3K5Q8</accession>
<dbReference type="Proteomes" id="UP000236291">
    <property type="component" value="Unassembled WGS sequence"/>
</dbReference>
<reference evidence="1 2" key="1">
    <citation type="journal article" date="2014" name="Am. J. Bot.">
        <title>Genome assembly and annotation for red clover (Trifolium pratense; Fabaceae).</title>
        <authorList>
            <person name="Istvanek J."/>
            <person name="Jaros M."/>
            <person name="Krenek A."/>
            <person name="Repkova J."/>
        </authorList>
    </citation>
    <scope>NUCLEOTIDE SEQUENCE [LARGE SCALE GENOMIC DNA]</scope>
    <source>
        <strain evidence="2">cv. Tatra</strain>
        <tissue evidence="1">Young leaves</tissue>
    </source>
</reference>
<dbReference type="EMBL" id="ASHM01142781">
    <property type="protein sequence ID" value="PNX61624.1"/>
    <property type="molecule type" value="Genomic_DNA"/>
</dbReference>
<name>A0A2K3K5Q8_TRIPR</name>
<evidence type="ECO:0000313" key="2">
    <source>
        <dbReference type="Proteomes" id="UP000236291"/>
    </source>
</evidence>
<comment type="caution">
    <text evidence="1">The sequence shown here is derived from an EMBL/GenBank/DDBJ whole genome shotgun (WGS) entry which is preliminary data.</text>
</comment>
<proteinExistence type="predicted"/>
<reference evidence="1 2" key="2">
    <citation type="journal article" date="2017" name="Front. Plant Sci.">
        <title>Gene Classification and Mining of Molecular Markers Useful in Red Clover (Trifolium pratense) Breeding.</title>
        <authorList>
            <person name="Istvanek J."/>
            <person name="Dluhosova J."/>
            <person name="Dluhos P."/>
            <person name="Patkova L."/>
            <person name="Nedelnik J."/>
            <person name="Repkova J."/>
        </authorList>
    </citation>
    <scope>NUCLEOTIDE SEQUENCE [LARGE SCALE GENOMIC DNA]</scope>
    <source>
        <strain evidence="2">cv. Tatra</strain>
        <tissue evidence="1">Young leaves</tissue>
    </source>
</reference>
<feature type="non-terminal residue" evidence="1">
    <location>
        <position position="60"/>
    </location>
</feature>
<sequence>MVKVGELEGGFWFPKNVSSVLGNGKRIGFWKEKWIGNAPLQDLFPNLFAKETDQLVEVAK</sequence>
<organism evidence="1 2">
    <name type="scientific">Trifolium pratense</name>
    <name type="common">Red clover</name>
    <dbReference type="NCBI Taxonomy" id="57577"/>
    <lineage>
        <taxon>Eukaryota</taxon>
        <taxon>Viridiplantae</taxon>
        <taxon>Streptophyta</taxon>
        <taxon>Embryophyta</taxon>
        <taxon>Tracheophyta</taxon>
        <taxon>Spermatophyta</taxon>
        <taxon>Magnoliopsida</taxon>
        <taxon>eudicotyledons</taxon>
        <taxon>Gunneridae</taxon>
        <taxon>Pentapetalae</taxon>
        <taxon>rosids</taxon>
        <taxon>fabids</taxon>
        <taxon>Fabales</taxon>
        <taxon>Fabaceae</taxon>
        <taxon>Papilionoideae</taxon>
        <taxon>50 kb inversion clade</taxon>
        <taxon>NPAAA clade</taxon>
        <taxon>Hologalegina</taxon>
        <taxon>IRL clade</taxon>
        <taxon>Trifolieae</taxon>
        <taxon>Trifolium</taxon>
    </lineage>
</organism>
<gene>
    <name evidence="1" type="ORF">L195_g060751</name>
</gene>